<evidence type="ECO:0000256" key="4">
    <source>
        <dbReference type="ARBA" id="ARBA00022475"/>
    </source>
</evidence>
<evidence type="ECO:0000256" key="15">
    <source>
        <dbReference type="ARBA" id="ARBA00023326"/>
    </source>
</evidence>
<dbReference type="PROSITE" id="PS01095">
    <property type="entry name" value="GH18_1"/>
    <property type="match status" value="1"/>
</dbReference>
<dbReference type="EC" id="3.2.1.14" evidence="3"/>
<organism evidence="20 21">
    <name type="scientific">Extremus antarcticus</name>
    <dbReference type="NCBI Taxonomy" id="702011"/>
    <lineage>
        <taxon>Eukaryota</taxon>
        <taxon>Fungi</taxon>
        <taxon>Dikarya</taxon>
        <taxon>Ascomycota</taxon>
        <taxon>Pezizomycotina</taxon>
        <taxon>Dothideomycetes</taxon>
        <taxon>Dothideomycetidae</taxon>
        <taxon>Mycosphaerellales</taxon>
        <taxon>Extremaceae</taxon>
        <taxon>Extremus</taxon>
    </lineage>
</organism>
<dbReference type="InterPro" id="IPR050542">
    <property type="entry name" value="Glycosyl_Hydrlase18_Chitinase"/>
</dbReference>
<evidence type="ECO:0000256" key="18">
    <source>
        <dbReference type="SAM" id="SignalP"/>
    </source>
</evidence>
<feature type="domain" description="GH18" evidence="19">
    <location>
        <begin position="28"/>
        <end position="353"/>
    </location>
</feature>
<evidence type="ECO:0000313" key="20">
    <source>
        <dbReference type="EMBL" id="KAK3057439.1"/>
    </source>
</evidence>
<evidence type="ECO:0000256" key="14">
    <source>
        <dbReference type="ARBA" id="ARBA00023295"/>
    </source>
</evidence>
<evidence type="ECO:0000256" key="8">
    <source>
        <dbReference type="ARBA" id="ARBA00022801"/>
    </source>
</evidence>
<keyword evidence="15" id="KW-0624">Polysaccharide degradation</keyword>
<evidence type="ECO:0000256" key="2">
    <source>
        <dbReference type="ARBA" id="ARBA00004609"/>
    </source>
</evidence>
<dbReference type="InterPro" id="IPR001579">
    <property type="entry name" value="Glyco_hydro_18_chit_AS"/>
</dbReference>
<dbReference type="GO" id="GO:0098552">
    <property type="term" value="C:side of membrane"/>
    <property type="evidence" value="ECO:0007669"/>
    <property type="project" value="UniProtKB-KW"/>
</dbReference>
<dbReference type="GO" id="GO:0000272">
    <property type="term" value="P:polysaccharide catabolic process"/>
    <property type="evidence" value="ECO:0007669"/>
    <property type="project" value="UniProtKB-KW"/>
</dbReference>
<dbReference type="GO" id="GO:0005886">
    <property type="term" value="C:plasma membrane"/>
    <property type="evidence" value="ECO:0007669"/>
    <property type="project" value="UniProtKB-SubCell"/>
</dbReference>
<comment type="catalytic activity">
    <reaction evidence="1">
        <text>Random endo-hydrolysis of N-acetyl-beta-D-glucosaminide (1-&gt;4)-beta-linkages in chitin and chitodextrins.</text>
        <dbReference type="EC" id="3.2.1.14"/>
    </reaction>
</comment>
<feature type="signal peptide" evidence="18">
    <location>
        <begin position="1"/>
        <end position="20"/>
    </location>
</feature>
<dbReference type="InterPro" id="IPR045321">
    <property type="entry name" value="Cts1-like"/>
</dbReference>
<evidence type="ECO:0000256" key="9">
    <source>
        <dbReference type="ARBA" id="ARBA00023024"/>
    </source>
</evidence>
<dbReference type="GO" id="GO:0008843">
    <property type="term" value="F:endochitinase activity"/>
    <property type="evidence" value="ECO:0007669"/>
    <property type="project" value="UniProtKB-EC"/>
</dbReference>
<keyword evidence="10" id="KW-0472">Membrane</keyword>
<evidence type="ECO:0000256" key="6">
    <source>
        <dbReference type="ARBA" id="ARBA00022669"/>
    </source>
</evidence>
<dbReference type="SUPFAM" id="SSF51445">
    <property type="entry name" value="(Trans)glycosidases"/>
    <property type="match status" value="1"/>
</dbReference>
<keyword evidence="12" id="KW-0119">Carbohydrate metabolism</keyword>
<dbReference type="EMBL" id="JAWDJX010000003">
    <property type="protein sequence ID" value="KAK3057439.1"/>
    <property type="molecule type" value="Genomic_DNA"/>
</dbReference>
<comment type="subcellular location">
    <subcellularLocation>
        <location evidence="2">Cell membrane</location>
        <topology evidence="2">Lipid-anchor</topology>
        <topology evidence="2">GPI-anchor</topology>
    </subcellularLocation>
</comment>
<dbReference type="Gene3D" id="3.20.20.80">
    <property type="entry name" value="Glycosidases"/>
    <property type="match status" value="1"/>
</dbReference>
<keyword evidence="8 17" id="KW-0378">Hydrolase</keyword>
<evidence type="ECO:0000256" key="3">
    <source>
        <dbReference type="ARBA" id="ARBA00012729"/>
    </source>
</evidence>
<keyword evidence="4" id="KW-1003">Cell membrane</keyword>
<dbReference type="GO" id="GO:0008061">
    <property type="term" value="F:chitin binding"/>
    <property type="evidence" value="ECO:0007669"/>
    <property type="project" value="UniProtKB-KW"/>
</dbReference>
<keyword evidence="11" id="KW-0325">Glycoprotein</keyword>
<keyword evidence="6" id="KW-0147">Chitin-binding</keyword>
<keyword evidence="21" id="KW-1185">Reference proteome</keyword>
<dbReference type="PANTHER" id="PTHR45708">
    <property type="entry name" value="ENDOCHITINASE"/>
    <property type="match status" value="1"/>
</dbReference>
<dbReference type="InterPro" id="IPR017853">
    <property type="entry name" value="GH"/>
</dbReference>
<dbReference type="PANTHER" id="PTHR45708:SF47">
    <property type="entry name" value="ENDOCHITINASE A"/>
    <property type="match status" value="1"/>
</dbReference>
<evidence type="ECO:0000256" key="1">
    <source>
        <dbReference type="ARBA" id="ARBA00000822"/>
    </source>
</evidence>
<evidence type="ECO:0000256" key="10">
    <source>
        <dbReference type="ARBA" id="ARBA00023136"/>
    </source>
</evidence>
<sequence length="571" mass="59884">MHSFTLLTAATAALAPAVSAAFNAAAKTNVITYWGQGAGQDRLLVTCQNPSYDIINIGFVNVFPDQGPGGFPGTNFGNACWGDVYQNAAGVNTTLLKTCPNIAADVIECQQTYGKKIFLSIGGGEPTNYWIKNAQSGQKFANFLWAAFGPVSATQANVPRPWGNATVDGFDFDIENLMDPAPQENYQSSGYAAMINRFKNVLFPQDTTKSYYISGAPQCPIPDSHLSVVLASAWFDFFYIQFYNSPQCSARAAIQKANGNGANDISYATWTAQKSKNPNVKMSIGLPGSKTAAIDPSYYLTPGEAQTLVTRFYANTKFGGLMVWEATAAQNQKPCNVDYGTWLKKILTAKAAGTVLDTNTKTCAGVKKRSVFEHEVSGLQRRGAYSVSVCTETATHVYDGSTTLETYEAMHTVYPTMPEGYYLPSTSGVVVIASSSADAYVPPSSSAPAAVTYSSRPTITNVVTVEVTVTSCANACTASSTADGIPTYAPESSSLAEPATYTAANTVTVVPYPVGPAGNGTAWGTASTASASASAAYPTGSSWVPATGGAGAKQLSVGAMVVGGVVAVLFV</sequence>
<evidence type="ECO:0000259" key="19">
    <source>
        <dbReference type="PROSITE" id="PS51910"/>
    </source>
</evidence>
<dbReference type="AlphaFoldDB" id="A0AAJ0GH48"/>
<evidence type="ECO:0000256" key="13">
    <source>
        <dbReference type="ARBA" id="ARBA00023288"/>
    </source>
</evidence>
<dbReference type="GO" id="GO:0006032">
    <property type="term" value="P:chitin catabolic process"/>
    <property type="evidence" value="ECO:0007669"/>
    <property type="project" value="UniProtKB-KW"/>
</dbReference>
<dbReference type="GO" id="GO:0005576">
    <property type="term" value="C:extracellular region"/>
    <property type="evidence" value="ECO:0007669"/>
    <property type="project" value="TreeGrafter"/>
</dbReference>
<protein>
    <recommendedName>
        <fullName evidence="3">chitinase</fullName>
        <ecNumber evidence="3">3.2.1.14</ecNumber>
    </recommendedName>
</protein>
<feature type="chain" id="PRO_5042593637" description="chitinase" evidence="18">
    <location>
        <begin position="21"/>
        <end position="571"/>
    </location>
</feature>
<keyword evidence="13" id="KW-0449">Lipoprotein</keyword>
<evidence type="ECO:0000256" key="12">
    <source>
        <dbReference type="ARBA" id="ARBA00023277"/>
    </source>
</evidence>
<evidence type="ECO:0000256" key="7">
    <source>
        <dbReference type="ARBA" id="ARBA00022729"/>
    </source>
</evidence>
<keyword evidence="14 17" id="KW-0326">Glycosidase</keyword>
<gene>
    <name evidence="20" type="primary">CHT2_1</name>
    <name evidence="20" type="ORF">LTR09_001623</name>
</gene>
<evidence type="ECO:0000256" key="11">
    <source>
        <dbReference type="ARBA" id="ARBA00023180"/>
    </source>
</evidence>
<evidence type="ECO:0000256" key="5">
    <source>
        <dbReference type="ARBA" id="ARBA00022622"/>
    </source>
</evidence>
<dbReference type="Proteomes" id="UP001271007">
    <property type="component" value="Unassembled WGS sequence"/>
</dbReference>
<proteinExistence type="inferred from homology"/>
<dbReference type="PROSITE" id="PS51910">
    <property type="entry name" value="GH18_2"/>
    <property type="match status" value="1"/>
</dbReference>
<evidence type="ECO:0000256" key="16">
    <source>
        <dbReference type="ARBA" id="ARBA00025727"/>
    </source>
</evidence>
<keyword evidence="5" id="KW-0336">GPI-anchor</keyword>
<keyword evidence="9" id="KW-0146">Chitin degradation</keyword>
<accession>A0AAJ0GH48</accession>
<comment type="caution">
    <text evidence="20">The sequence shown here is derived from an EMBL/GenBank/DDBJ whole genome shotgun (WGS) entry which is preliminary data.</text>
</comment>
<evidence type="ECO:0000256" key="17">
    <source>
        <dbReference type="RuleBase" id="RU000489"/>
    </source>
</evidence>
<name>A0AAJ0GH48_9PEZI</name>
<dbReference type="Pfam" id="PF00704">
    <property type="entry name" value="Glyco_hydro_18"/>
    <property type="match status" value="1"/>
</dbReference>
<evidence type="ECO:0000313" key="21">
    <source>
        <dbReference type="Proteomes" id="UP001271007"/>
    </source>
</evidence>
<dbReference type="InterPro" id="IPR001223">
    <property type="entry name" value="Glyco_hydro18_cat"/>
</dbReference>
<comment type="similarity">
    <text evidence="16">Belongs to the glycosyl hydrolase 18 family. Chitinase class III subfamily.</text>
</comment>
<dbReference type="CDD" id="cd02877">
    <property type="entry name" value="GH18_hevamine_XipI_class_III"/>
    <property type="match status" value="1"/>
</dbReference>
<keyword evidence="7 18" id="KW-0732">Signal</keyword>
<reference evidence="20" key="1">
    <citation type="submission" date="2023-04" db="EMBL/GenBank/DDBJ databases">
        <title>Black Yeasts Isolated from many extreme environments.</title>
        <authorList>
            <person name="Coleine C."/>
            <person name="Stajich J.E."/>
            <person name="Selbmann L."/>
        </authorList>
    </citation>
    <scope>NUCLEOTIDE SEQUENCE</scope>
    <source>
        <strain evidence="20">CCFEE 5312</strain>
    </source>
</reference>